<dbReference type="Gene3D" id="3.40.50.720">
    <property type="entry name" value="NAD(P)-binding Rossmann-like Domain"/>
    <property type="match status" value="1"/>
</dbReference>
<dbReference type="SUPFAM" id="SSF51735">
    <property type="entry name" value="NAD(P)-binding Rossmann-fold domains"/>
    <property type="match status" value="1"/>
</dbReference>
<proteinExistence type="predicted"/>
<name>A0A6B0T3P6_9EURY</name>
<evidence type="ECO:0000313" key="2">
    <source>
        <dbReference type="EMBL" id="MXR52898.1"/>
    </source>
</evidence>
<dbReference type="PANTHER" id="PTHR43103:SF6">
    <property type="entry name" value="PUTATIVE-RELATED"/>
    <property type="match status" value="1"/>
</dbReference>
<evidence type="ECO:0000313" key="3">
    <source>
        <dbReference type="Proteomes" id="UP000466535"/>
    </source>
</evidence>
<reference evidence="2 3" key="1">
    <citation type="submission" date="2019-12" db="EMBL/GenBank/DDBJ databases">
        <title>Isolation and characterization of three novel carbon monoxide-oxidizing members of Halobacteria from salione crusts and soils.</title>
        <authorList>
            <person name="Myers M.R."/>
            <person name="King G.M."/>
        </authorList>
    </citation>
    <scope>NUCLEOTIDE SEQUENCE [LARGE SCALE GENOMIC DNA]</scope>
    <source>
        <strain evidence="2 3">WSH3</strain>
    </source>
</reference>
<dbReference type="OrthoDB" id="200501at2157"/>
<dbReference type="AlphaFoldDB" id="A0A6B0T3P6"/>
<dbReference type="RefSeq" id="WP_159765026.1">
    <property type="nucleotide sequence ID" value="NZ_WUUT01000006.1"/>
</dbReference>
<dbReference type="EMBL" id="WUUT01000006">
    <property type="protein sequence ID" value="MXR52898.1"/>
    <property type="molecule type" value="Genomic_DNA"/>
</dbReference>
<feature type="domain" description="NAD-dependent epimerase/dehydratase" evidence="1">
    <location>
        <begin position="11"/>
        <end position="231"/>
    </location>
</feature>
<accession>A0A6B0T3P6</accession>
<dbReference type="CDD" id="cd08946">
    <property type="entry name" value="SDR_e"/>
    <property type="match status" value="1"/>
</dbReference>
<evidence type="ECO:0000259" key="1">
    <source>
        <dbReference type="Pfam" id="PF01370"/>
    </source>
</evidence>
<dbReference type="PANTHER" id="PTHR43103">
    <property type="entry name" value="NUCLEOSIDE-DIPHOSPHATE-SUGAR EPIMERASE"/>
    <property type="match status" value="1"/>
</dbReference>
<dbReference type="Proteomes" id="UP000466535">
    <property type="component" value="Unassembled WGS sequence"/>
</dbReference>
<organism evidence="2 3">
    <name type="scientific">Halovenus carboxidivorans</name>
    <dbReference type="NCBI Taxonomy" id="2692199"/>
    <lineage>
        <taxon>Archaea</taxon>
        <taxon>Methanobacteriati</taxon>
        <taxon>Methanobacteriota</taxon>
        <taxon>Stenosarchaea group</taxon>
        <taxon>Halobacteria</taxon>
        <taxon>Halobacteriales</taxon>
        <taxon>Haloarculaceae</taxon>
        <taxon>Halovenus</taxon>
    </lineage>
</organism>
<dbReference type="Pfam" id="PF01370">
    <property type="entry name" value="Epimerase"/>
    <property type="match status" value="1"/>
</dbReference>
<comment type="caution">
    <text evidence="2">The sequence shown here is derived from an EMBL/GenBank/DDBJ whole genome shotgun (WGS) entry which is preliminary data.</text>
</comment>
<sequence>MTTTDYDHDTVLVTGALGGVGRWVVDRLADSGTHVVGVDLDRPEGTRSNTEFWAVDLTEKGLARETIDEVAPDAVVHLAAVSDPVCNPDSRVFDNNVASTYNVLSAAGQAGIDVVWTSSQAAYGALFAESTWTPAYLPIDEAHECRPEDAYGLSKVCGEEIARTVVRRHDVSVTTIRPATIFGPGRTRRRPHADGTDLTSDAAGRNFGSFVDVRDVARMVEAALATDHGGHETVLCVADENYLGQPTAEIVEAVCGTLPDQCELEGRQAALSNAKAADLLGWEPTYTSPRSEADVSGPEWL</sequence>
<gene>
    <name evidence="2" type="ORF">GRX03_14960</name>
</gene>
<protein>
    <submittedName>
        <fullName evidence="2">NAD-dependent epimerase/dehydratase family protein</fullName>
    </submittedName>
</protein>
<dbReference type="InterPro" id="IPR001509">
    <property type="entry name" value="Epimerase_deHydtase"/>
</dbReference>
<keyword evidence="3" id="KW-1185">Reference proteome</keyword>
<dbReference type="InterPro" id="IPR036291">
    <property type="entry name" value="NAD(P)-bd_dom_sf"/>
</dbReference>